<evidence type="ECO:0000313" key="7">
    <source>
        <dbReference type="Proteomes" id="UP000220527"/>
    </source>
</evidence>
<dbReference type="CDD" id="cd12797">
    <property type="entry name" value="M23_peptidase"/>
    <property type="match status" value="1"/>
</dbReference>
<sequence>MNCLRPLLILLLLIALVACSATPDPTPPSAPSPTPTLPPPTATLAPATLPVSTSTPTPTPSPEPAAPAPRDPLFDPQRISYAHGVTTGDIQALLEARGSSLATVRFQIGDRSHSFAETLINLSSLYSLNPLLLLTFMDVQSGLVSGGQGSPEQLAWAMGYRGGGGARQGLYSQLRWAALEMRFALRDYALKGAAAPPPLIFADDTRQTVNAEISFSRYILARVVAPTTTPDLLGVRMESVVNSYARLFGDPREPPSDWPPLAEPFLTRPMERNFPVTSFFDHDAPLLRPNGHIKTFWGRAETDRAFAYDGHTGWDYGMGPPERILAAADGLVIFAGNSDDGCATPARAVIIDHGNGYRTLYWHLDSLAVTTGQEVARGDILGVAGDSGCAFGAHLHLQVQYLGRDVDPYGWCGRDADPWAMNPAGQVSIWLWADMPSPCAPHPPDLIIVDENDPGFMMAGAWQEHPIGYAGASHFAPVSFAGSSAQPYRTANLQAPLVAAWRPTLPHAGRYQIMAYIPYALNGLDESRHVRYLIRHAEGTSLVEINGERERNWWADLGEYELDPETALVSVSTLAGDNRLGVWVDAVVFVER</sequence>
<dbReference type="InterPro" id="IPR033803">
    <property type="entry name" value="CBD-like_Golvesin-Xly"/>
</dbReference>
<evidence type="ECO:0000256" key="1">
    <source>
        <dbReference type="ARBA" id="ARBA00022729"/>
    </source>
</evidence>
<feature type="compositionally biased region" description="Pro residues" evidence="2">
    <location>
        <begin position="57"/>
        <end position="70"/>
    </location>
</feature>
<dbReference type="RefSeq" id="WP_097645391.1">
    <property type="nucleotide sequence ID" value="NZ_NQWI01000112.1"/>
</dbReference>
<evidence type="ECO:0000259" key="5">
    <source>
        <dbReference type="Pfam" id="PF25275"/>
    </source>
</evidence>
<feature type="domain" description="Golvesin/Xly CBD-like" evidence="5">
    <location>
        <begin position="488"/>
        <end position="590"/>
    </location>
</feature>
<dbReference type="PANTHER" id="PTHR21666">
    <property type="entry name" value="PEPTIDASE-RELATED"/>
    <property type="match status" value="1"/>
</dbReference>
<reference evidence="7" key="1">
    <citation type="submission" date="2017-08" db="EMBL/GenBank/DDBJ databases">
        <authorList>
            <person name="Grouzdev D.S."/>
            <person name="Gaisin V.A."/>
            <person name="Rysina M.S."/>
            <person name="Gorlenko V.M."/>
        </authorList>
    </citation>
    <scope>NUCLEOTIDE SEQUENCE [LARGE SCALE GENOMIC DNA]</scope>
    <source>
        <strain evidence="7">Kir15-3F</strain>
    </source>
</reference>
<keyword evidence="7" id="KW-1185">Reference proteome</keyword>
<evidence type="ECO:0000313" key="6">
    <source>
        <dbReference type="EMBL" id="PDW01751.1"/>
    </source>
</evidence>
<dbReference type="InterPro" id="IPR011055">
    <property type="entry name" value="Dup_hybrid_motif"/>
</dbReference>
<name>A0A2A6RFP1_9CHLR</name>
<proteinExistence type="predicted"/>
<comment type="caution">
    <text evidence="6">The sequence shown here is derived from an EMBL/GenBank/DDBJ whole genome shotgun (WGS) entry which is preliminary data.</text>
</comment>
<accession>A0A2A6RFP1</accession>
<feature type="compositionally biased region" description="Low complexity" evidence="2">
    <location>
        <begin position="42"/>
        <end position="56"/>
    </location>
</feature>
<dbReference type="PANTHER" id="PTHR21666:SF289">
    <property type="entry name" value="L-ALA--D-GLU ENDOPEPTIDASE"/>
    <property type="match status" value="1"/>
</dbReference>
<dbReference type="InterPro" id="IPR050570">
    <property type="entry name" value="Cell_wall_metabolism_enzyme"/>
</dbReference>
<evidence type="ECO:0000259" key="4">
    <source>
        <dbReference type="Pfam" id="PF01551"/>
    </source>
</evidence>
<dbReference type="Pfam" id="PF25275">
    <property type="entry name" value="Golvesin_C"/>
    <property type="match status" value="1"/>
</dbReference>
<dbReference type="EMBL" id="NQWI01000112">
    <property type="protein sequence ID" value="PDW01751.1"/>
    <property type="molecule type" value="Genomic_DNA"/>
</dbReference>
<feature type="chain" id="PRO_5013128710" evidence="3">
    <location>
        <begin position="21"/>
        <end position="592"/>
    </location>
</feature>
<feature type="region of interest" description="Disordered" evidence="2">
    <location>
        <begin position="23"/>
        <end position="73"/>
    </location>
</feature>
<dbReference type="AlphaFoldDB" id="A0A2A6RFP1"/>
<dbReference type="SUPFAM" id="SSF51261">
    <property type="entry name" value="Duplicated hybrid motif"/>
    <property type="match status" value="1"/>
</dbReference>
<dbReference type="PROSITE" id="PS51257">
    <property type="entry name" value="PROKAR_LIPOPROTEIN"/>
    <property type="match status" value="1"/>
</dbReference>
<dbReference type="OrthoDB" id="9795421at2"/>
<dbReference type="InterPro" id="IPR016047">
    <property type="entry name" value="M23ase_b-sheet_dom"/>
</dbReference>
<organism evidence="6 7">
    <name type="scientific">Candidatus Viridilinea mediisalina</name>
    <dbReference type="NCBI Taxonomy" id="2024553"/>
    <lineage>
        <taxon>Bacteria</taxon>
        <taxon>Bacillati</taxon>
        <taxon>Chloroflexota</taxon>
        <taxon>Chloroflexia</taxon>
        <taxon>Chloroflexales</taxon>
        <taxon>Chloroflexineae</taxon>
        <taxon>Oscillochloridaceae</taxon>
        <taxon>Candidatus Viridilinea</taxon>
    </lineage>
</organism>
<feature type="compositionally biased region" description="Pro residues" evidence="2">
    <location>
        <begin position="24"/>
        <end position="41"/>
    </location>
</feature>
<protein>
    <submittedName>
        <fullName evidence="6">Peptidase M23</fullName>
    </submittedName>
</protein>
<evidence type="ECO:0000256" key="3">
    <source>
        <dbReference type="SAM" id="SignalP"/>
    </source>
</evidence>
<feature type="domain" description="M23ase beta-sheet core" evidence="4">
    <location>
        <begin position="310"/>
        <end position="408"/>
    </location>
</feature>
<evidence type="ECO:0000256" key="2">
    <source>
        <dbReference type="SAM" id="MobiDB-lite"/>
    </source>
</evidence>
<feature type="signal peptide" evidence="3">
    <location>
        <begin position="1"/>
        <end position="20"/>
    </location>
</feature>
<dbReference type="Proteomes" id="UP000220527">
    <property type="component" value="Unassembled WGS sequence"/>
</dbReference>
<dbReference type="Pfam" id="PF01551">
    <property type="entry name" value="Peptidase_M23"/>
    <property type="match status" value="1"/>
</dbReference>
<dbReference type="GO" id="GO:0004222">
    <property type="term" value="F:metalloendopeptidase activity"/>
    <property type="evidence" value="ECO:0007669"/>
    <property type="project" value="TreeGrafter"/>
</dbReference>
<gene>
    <name evidence="6" type="ORF">CJ255_17495</name>
</gene>
<keyword evidence="1 3" id="KW-0732">Signal</keyword>
<dbReference type="Gene3D" id="2.70.70.10">
    <property type="entry name" value="Glucose Permease (Domain IIA)"/>
    <property type="match status" value="1"/>
</dbReference>